<reference evidence="4 5" key="1">
    <citation type="submission" date="2021-03" db="EMBL/GenBank/DDBJ databases">
        <title>Human Oral Microbial Genomes.</title>
        <authorList>
            <person name="Johnston C.D."/>
            <person name="Chen T."/>
            <person name="Dewhirst F.E."/>
        </authorList>
    </citation>
    <scope>NUCLEOTIDE SEQUENCE [LARGE SCALE GENOMIC DNA]</scope>
    <source>
        <strain evidence="4 5">DSMZ 100122</strain>
    </source>
</reference>
<dbReference type="EMBL" id="CP072384">
    <property type="protein sequence ID" value="QUC08579.1"/>
    <property type="molecule type" value="Genomic_DNA"/>
</dbReference>
<accession>A0ABX7Y5V6</accession>
<protein>
    <recommendedName>
        <fullName evidence="3">LppM domain-containing protein</fullName>
    </recommendedName>
</protein>
<dbReference type="RefSeq" id="WP_212324723.1">
    <property type="nucleotide sequence ID" value="NZ_AP024463.1"/>
</dbReference>
<gene>
    <name evidence="4" type="ORF">J5A65_02180</name>
</gene>
<evidence type="ECO:0000256" key="2">
    <source>
        <dbReference type="SAM" id="Phobius"/>
    </source>
</evidence>
<dbReference type="PROSITE" id="PS51257">
    <property type="entry name" value="PROKAR_LIPOPROTEIN"/>
    <property type="match status" value="1"/>
</dbReference>
<sequence>MKLRGMGIVALILPLVLVLSSCVRMRQEINISSPDKIEMKIDFGVLKDQASMAGIDDAEGACKQGMSSTGVSGDFKQESYQDDRYIGCKMSGTMAPSSTKFLSYDEASKRWTFHISGSSLGEGTSSQVGTLSESMFTDFEVKVTFPGKVLTASGDGQISGNTVTWSSAKDLLSSDGLMATAENDPDLTWLWITMAVVVVAGVVVTFLLIRRGRTRPAGPPAGPGAPWNGPGQPGPQVGFQNQPQPPGYQQPGYQPGQSGYPQGNPQGQSGYSQGQPGSQPQPGQPGYPQNSPQGQPGYSQGQPGSQPQPGQPGYPQPGPQGRSPWQRPGS</sequence>
<feature type="compositionally biased region" description="Low complexity" evidence="1">
    <location>
        <begin position="224"/>
        <end position="242"/>
    </location>
</feature>
<feature type="region of interest" description="Disordered" evidence="1">
    <location>
        <begin position="213"/>
        <end position="330"/>
    </location>
</feature>
<evidence type="ECO:0000259" key="3">
    <source>
        <dbReference type="Pfam" id="PF21946"/>
    </source>
</evidence>
<feature type="compositionally biased region" description="Low complexity" evidence="1">
    <location>
        <begin position="249"/>
        <end position="308"/>
    </location>
</feature>
<evidence type="ECO:0000313" key="5">
    <source>
        <dbReference type="Proteomes" id="UP000678513"/>
    </source>
</evidence>
<organism evidence="4 5">
    <name type="scientific">Arachnia rubra</name>
    <dbReference type="NCBI Taxonomy" id="1547448"/>
    <lineage>
        <taxon>Bacteria</taxon>
        <taxon>Bacillati</taxon>
        <taxon>Actinomycetota</taxon>
        <taxon>Actinomycetes</taxon>
        <taxon>Propionibacteriales</taxon>
        <taxon>Propionibacteriaceae</taxon>
        <taxon>Arachnia</taxon>
    </lineage>
</organism>
<keyword evidence="5" id="KW-1185">Reference proteome</keyword>
<feature type="compositionally biased region" description="Pro residues" evidence="1">
    <location>
        <begin position="309"/>
        <end position="318"/>
    </location>
</feature>
<dbReference type="InterPro" id="IPR053807">
    <property type="entry name" value="LppM"/>
</dbReference>
<keyword evidence="2" id="KW-0472">Membrane</keyword>
<keyword evidence="2" id="KW-0812">Transmembrane</keyword>
<evidence type="ECO:0000256" key="1">
    <source>
        <dbReference type="SAM" id="MobiDB-lite"/>
    </source>
</evidence>
<keyword evidence="2" id="KW-1133">Transmembrane helix</keyword>
<evidence type="ECO:0000313" key="4">
    <source>
        <dbReference type="EMBL" id="QUC08579.1"/>
    </source>
</evidence>
<name>A0ABX7Y5V6_9ACTN</name>
<dbReference type="Pfam" id="PF21946">
    <property type="entry name" value="LppM"/>
    <property type="match status" value="1"/>
</dbReference>
<dbReference type="Proteomes" id="UP000678513">
    <property type="component" value="Chromosome"/>
</dbReference>
<feature type="domain" description="LppM" evidence="3">
    <location>
        <begin position="24"/>
        <end position="168"/>
    </location>
</feature>
<proteinExistence type="predicted"/>
<feature type="transmembrane region" description="Helical" evidence="2">
    <location>
        <begin position="189"/>
        <end position="209"/>
    </location>
</feature>